<dbReference type="Pfam" id="PF21365">
    <property type="entry name" value="Glyco_hydro_31_3rd"/>
    <property type="match status" value="1"/>
</dbReference>
<evidence type="ECO:0000313" key="6">
    <source>
        <dbReference type="EMBL" id="MCU7550212.1"/>
    </source>
</evidence>
<keyword evidence="7" id="KW-1185">Reference proteome</keyword>
<dbReference type="Pfam" id="PF17137">
    <property type="entry name" value="DUF5110"/>
    <property type="match status" value="1"/>
</dbReference>
<comment type="similarity">
    <text evidence="1 2">Belongs to the glycosyl hydrolase 31 family.</text>
</comment>
<evidence type="ECO:0000259" key="3">
    <source>
        <dbReference type="Pfam" id="PF01055"/>
    </source>
</evidence>
<dbReference type="InterPro" id="IPR048395">
    <property type="entry name" value="Glyco_hydro_31_C"/>
</dbReference>
<protein>
    <submittedName>
        <fullName evidence="6">Glycoside hydrolase family 31 protein</fullName>
    </submittedName>
</protein>
<gene>
    <name evidence="6" type="ORF">OCK74_13905</name>
</gene>
<dbReference type="SUPFAM" id="SSF51445">
    <property type="entry name" value="(Trans)glycosidases"/>
    <property type="match status" value="1"/>
</dbReference>
<dbReference type="RefSeq" id="WP_279297651.1">
    <property type="nucleotide sequence ID" value="NZ_JAOTIF010000010.1"/>
</dbReference>
<comment type="caution">
    <text evidence="6">The sequence shown here is derived from an EMBL/GenBank/DDBJ whole genome shotgun (WGS) entry which is preliminary data.</text>
</comment>
<dbReference type="InterPro" id="IPR011013">
    <property type="entry name" value="Gal_mutarotase_sf_dom"/>
</dbReference>
<dbReference type="InterPro" id="IPR017853">
    <property type="entry name" value="GH"/>
</dbReference>
<evidence type="ECO:0000256" key="2">
    <source>
        <dbReference type="RuleBase" id="RU361185"/>
    </source>
</evidence>
<evidence type="ECO:0000313" key="7">
    <source>
        <dbReference type="Proteomes" id="UP001155483"/>
    </source>
</evidence>
<name>A0A9X2XWZ1_9BACT</name>
<dbReference type="PANTHER" id="PTHR43863:SF2">
    <property type="entry name" value="MALTASE-GLUCOAMYLASE"/>
    <property type="match status" value="1"/>
</dbReference>
<dbReference type="GO" id="GO:0005975">
    <property type="term" value="P:carbohydrate metabolic process"/>
    <property type="evidence" value="ECO:0007669"/>
    <property type="project" value="InterPro"/>
</dbReference>
<dbReference type="InterPro" id="IPR013780">
    <property type="entry name" value="Glyco_hydro_b"/>
</dbReference>
<dbReference type="InterPro" id="IPR000322">
    <property type="entry name" value="Glyco_hydro_31_TIM"/>
</dbReference>
<organism evidence="6 7">
    <name type="scientific">Paraflavisolibacter caeni</name>
    <dbReference type="NCBI Taxonomy" id="2982496"/>
    <lineage>
        <taxon>Bacteria</taxon>
        <taxon>Pseudomonadati</taxon>
        <taxon>Bacteroidota</taxon>
        <taxon>Chitinophagia</taxon>
        <taxon>Chitinophagales</taxon>
        <taxon>Chitinophagaceae</taxon>
        <taxon>Paraflavisolibacter</taxon>
    </lineage>
</organism>
<dbReference type="PANTHER" id="PTHR43863">
    <property type="entry name" value="HYDROLASE, PUTATIVE (AFU_ORTHOLOGUE AFUA_1G03140)-RELATED"/>
    <property type="match status" value="1"/>
</dbReference>
<dbReference type="GO" id="GO:0004553">
    <property type="term" value="F:hydrolase activity, hydrolyzing O-glycosyl compounds"/>
    <property type="evidence" value="ECO:0007669"/>
    <property type="project" value="InterPro"/>
</dbReference>
<reference evidence="6" key="1">
    <citation type="submission" date="2022-09" db="EMBL/GenBank/DDBJ databases">
        <authorList>
            <person name="Yuan C."/>
            <person name="Ke Z."/>
        </authorList>
    </citation>
    <scope>NUCLEOTIDE SEQUENCE</scope>
    <source>
        <strain evidence="6">LB-8</strain>
    </source>
</reference>
<dbReference type="InterPro" id="IPR033403">
    <property type="entry name" value="DUF5110"/>
</dbReference>
<dbReference type="SUPFAM" id="SSF74650">
    <property type="entry name" value="Galactose mutarotase-like"/>
    <property type="match status" value="1"/>
</dbReference>
<evidence type="ECO:0000259" key="5">
    <source>
        <dbReference type="Pfam" id="PF21365"/>
    </source>
</evidence>
<dbReference type="Gene3D" id="2.60.40.1760">
    <property type="entry name" value="glycosyl hydrolase (family 31)"/>
    <property type="match status" value="1"/>
</dbReference>
<feature type="domain" description="DUF5110" evidence="4">
    <location>
        <begin position="774"/>
        <end position="841"/>
    </location>
</feature>
<evidence type="ECO:0000259" key="4">
    <source>
        <dbReference type="Pfam" id="PF17137"/>
    </source>
</evidence>
<evidence type="ECO:0000256" key="1">
    <source>
        <dbReference type="ARBA" id="ARBA00007806"/>
    </source>
</evidence>
<keyword evidence="2 6" id="KW-0378">Hydrolase</keyword>
<dbReference type="CDD" id="cd14752">
    <property type="entry name" value="GH31_N"/>
    <property type="match status" value="1"/>
</dbReference>
<proteinExistence type="inferred from homology"/>
<feature type="domain" description="Glycoside hydrolase family 31 TIM barrel" evidence="3">
    <location>
        <begin position="353"/>
        <end position="662"/>
    </location>
</feature>
<reference evidence="6" key="2">
    <citation type="submission" date="2023-04" db="EMBL/GenBank/DDBJ databases">
        <title>Paracnuella aquatica gen. nov., sp. nov., a member of the family Chitinophagaceae isolated from a hot spring.</title>
        <authorList>
            <person name="Wang C."/>
        </authorList>
    </citation>
    <scope>NUCLEOTIDE SEQUENCE</scope>
    <source>
        <strain evidence="6">LB-8</strain>
    </source>
</reference>
<dbReference type="GO" id="GO:0030246">
    <property type="term" value="F:carbohydrate binding"/>
    <property type="evidence" value="ECO:0007669"/>
    <property type="project" value="InterPro"/>
</dbReference>
<accession>A0A9X2XWZ1</accession>
<dbReference type="Pfam" id="PF01055">
    <property type="entry name" value="Glyco_hydro_31_2nd"/>
    <property type="match status" value="1"/>
</dbReference>
<dbReference type="Gene3D" id="2.60.120.380">
    <property type="match status" value="1"/>
</dbReference>
<dbReference type="AlphaFoldDB" id="A0A9X2XWZ1"/>
<dbReference type="Proteomes" id="UP001155483">
    <property type="component" value="Unassembled WGS sequence"/>
</dbReference>
<sequence>MKSKILLLIALIPAIVRGQVYQKHSLQQDRLSIQLSEGLLHIVPLSENAIRVQWQKEEMKETHEFVLINKHPVPAFQYSETPSKLKLSTKQVTVLFDKNTGNIDFIDQTGKVFLSEKAGSRKLIRDSIQGEPCFIAEQSFDSPADEYLYGLGQFQDGQYNLRNVSRKLIQVNSQIAIPFLYSSRGYGILWHQYGLTDFNPADHVIALSKKDTATGGKQEAEVTTTTGTQRVSQQQSLYTGKFSVDKDGAYTMMLDLGGMDSRHLVTIDGTPHIDQSNLWLPPAVGKMIHLKAGEHTVQVVCRTSNTPKLSWKKAGNETTFRSPHAKSLDYVIFYGKNADEVIADYRNLSGNVPMLPLWAYGFWQCRERYTSGKHLVETVKEFRKRKLPMDVIVQDWQYWGKYGWGVPKFDETNYPNPDKFIQQLHDLNAHFSVSVWENLDKNSDVAKDYISKNLYIPNSPWIDIYNPETRQTHWNAINKNLFQNGVDSWWMDATEPENDALAGKQTYFGPGNFYRLTYPLFVSKAIYEGQRKTNPQKRVAILTRSAFAGQQRYGTINWSGDIGWDWDTYKRQIVAGLNYSLTGMPYWTTDIGGFFRPGRSQYTDEKYHDLLTRWFQWGTFNTIFRMHGYQTETEPWKYGDTVEANMRRMLELRYRLLPYIYSEAWQVSSKGSTMMRPLVMDFKKDTAAMGQPYQYMFGKSFLVAPITEPGVSTWNVYLPKTTAWYDFWTGKRFVGGQTLPVAAPKDRIPVFVKAGSIVPMGKFLQYSSEKTIDTLEIRIYAGADGHFNLYSDEGDNYNYEKGNYVLVPFQWNEQKQTLTIGKRQGIYPGALQQYIFNIVLVKESQGHGIKMSPATKKVIYKGEKTKVVVK</sequence>
<dbReference type="SUPFAM" id="SSF51011">
    <property type="entry name" value="Glycosyl hydrolase domain"/>
    <property type="match status" value="1"/>
</dbReference>
<dbReference type="Gene3D" id="3.20.20.80">
    <property type="entry name" value="Glycosidases"/>
    <property type="match status" value="1"/>
</dbReference>
<dbReference type="Gene3D" id="2.60.40.1180">
    <property type="entry name" value="Golgi alpha-mannosidase II"/>
    <property type="match status" value="2"/>
</dbReference>
<dbReference type="EMBL" id="JAOTIF010000010">
    <property type="protein sequence ID" value="MCU7550212.1"/>
    <property type="molecule type" value="Genomic_DNA"/>
</dbReference>
<dbReference type="CDD" id="cd06591">
    <property type="entry name" value="GH31_xylosidase_XylS"/>
    <property type="match status" value="1"/>
</dbReference>
<feature type="domain" description="Glycosyl hydrolase family 31 C-terminal" evidence="5">
    <location>
        <begin position="671"/>
        <end position="758"/>
    </location>
</feature>
<dbReference type="InterPro" id="IPR051816">
    <property type="entry name" value="Glycosyl_Hydrolase_31"/>
</dbReference>
<keyword evidence="2" id="KW-0326">Glycosidase</keyword>